<keyword evidence="1" id="KW-0472">Membrane</keyword>
<feature type="transmembrane region" description="Helical" evidence="1">
    <location>
        <begin position="28"/>
        <end position="47"/>
    </location>
</feature>
<proteinExistence type="predicted"/>
<name>A0A9D3VTI0_9ROSI</name>
<dbReference type="PANTHER" id="PTHR33640">
    <property type="entry name" value="TRANSMEMBRANE PROTEIN"/>
    <property type="match status" value="1"/>
</dbReference>
<sequence>MDSFEFDNVKAEKEDALWRYNMARKLMIGFRLIGFVLVLFLLLWLCFPTIVESAGHFRRRFVSAFNKPLFTFIIVNIIILAVYALSNQKRTHKQSTRNNIYDEYVSSYRSIPATSAVVTANVSDFPVTEVSTVDKRIVLVENAVAASPVKHQATIIDTITESKISVSTVKQPKTKVCSPEVKQKHYERSRSMVSECRQRGSFREFRRSETAVSSREMVMSGMEPARKSMEEMSSEEFQLIIDSFIAERRKTLMQENIGHYSRRKESIVDSPALAEFMT</sequence>
<evidence type="ECO:0008006" key="4">
    <source>
        <dbReference type="Google" id="ProtNLM"/>
    </source>
</evidence>
<gene>
    <name evidence="2" type="ORF">J1N35_014071</name>
</gene>
<keyword evidence="1" id="KW-1133">Transmembrane helix</keyword>
<dbReference type="OrthoDB" id="1082160at2759"/>
<dbReference type="EMBL" id="JAIQCV010000005">
    <property type="protein sequence ID" value="KAH1097150.1"/>
    <property type="molecule type" value="Genomic_DNA"/>
</dbReference>
<reference evidence="2 3" key="1">
    <citation type="journal article" date="2021" name="Plant Biotechnol. J.">
        <title>Multi-omics assisted identification of the key and species-specific regulatory components of drought-tolerant mechanisms in Gossypium stocksii.</title>
        <authorList>
            <person name="Yu D."/>
            <person name="Ke L."/>
            <person name="Zhang D."/>
            <person name="Wu Y."/>
            <person name="Sun Y."/>
            <person name="Mei J."/>
            <person name="Sun J."/>
            <person name="Sun Y."/>
        </authorList>
    </citation>
    <scope>NUCLEOTIDE SEQUENCE [LARGE SCALE GENOMIC DNA]</scope>
    <source>
        <strain evidence="3">cv. E1</strain>
        <tissue evidence="2">Leaf</tissue>
    </source>
</reference>
<organism evidence="2 3">
    <name type="scientific">Gossypium stocksii</name>
    <dbReference type="NCBI Taxonomy" id="47602"/>
    <lineage>
        <taxon>Eukaryota</taxon>
        <taxon>Viridiplantae</taxon>
        <taxon>Streptophyta</taxon>
        <taxon>Embryophyta</taxon>
        <taxon>Tracheophyta</taxon>
        <taxon>Spermatophyta</taxon>
        <taxon>Magnoliopsida</taxon>
        <taxon>eudicotyledons</taxon>
        <taxon>Gunneridae</taxon>
        <taxon>Pentapetalae</taxon>
        <taxon>rosids</taxon>
        <taxon>malvids</taxon>
        <taxon>Malvales</taxon>
        <taxon>Malvaceae</taxon>
        <taxon>Malvoideae</taxon>
        <taxon>Gossypium</taxon>
    </lineage>
</organism>
<comment type="caution">
    <text evidence="2">The sequence shown here is derived from an EMBL/GenBank/DDBJ whole genome shotgun (WGS) entry which is preliminary data.</text>
</comment>
<dbReference type="Proteomes" id="UP000828251">
    <property type="component" value="Unassembled WGS sequence"/>
</dbReference>
<evidence type="ECO:0000313" key="3">
    <source>
        <dbReference type="Proteomes" id="UP000828251"/>
    </source>
</evidence>
<dbReference type="AlphaFoldDB" id="A0A9D3VTI0"/>
<dbReference type="PANTHER" id="PTHR33640:SF34">
    <property type="entry name" value="PROTEIN, PUTATIVE-RELATED"/>
    <property type="match status" value="1"/>
</dbReference>
<feature type="transmembrane region" description="Helical" evidence="1">
    <location>
        <begin position="68"/>
        <end position="86"/>
    </location>
</feature>
<keyword evidence="1" id="KW-0812">Transmembrane</keyword>
<protein>
    <recommendedName>
        <fullName evidence="4">DUF4408 domain-containing protein</fullName>
    </recommendedName>
</protein>
<accession>A0A9D3VTI0</accession>
<evidence type="ECO:0000313" key="2">
    <source>
        <dbReference type="EMBL" id="KAH1097150.1"/>
    </source>
</evidence>
<keyword evidence="3" id="KW-1185">Reference proteome</keyword>
<evidence type="ECO:0000256" key="1">
    <source>
        <dbReference type="SAM" id="Phobius"/>
    </source>
</evidence>